<dbReference type="OrthoDB" id="10320741at2759"/>
<keyword evidence="1" id="KW-0732">Signal</keyword>
<dbReference type="EMBL" id="CAJNDS010001099">
    <property type="protein sequence ID" value="CAE7246915.1"/>
    <property type="molecule type" value="Genomic_DNA"/>
</dbReference>
<comment type="caution">
    <text evidence="2">The sequence shown here is derived from an EMBL/GenBank/DDBJ whole genome shotgun (WGS) entry which is preliminary data.</text>
</comment>
<keyword evidence="3" id="KW-1185">Reference proteome</keyword>
<feature type="chain" id="PRO_5032668427" evidence="1">
    <location>
        <begin position="24"/>
        <end position="344"/>
    </location>
</feature>
<proteinExistence type="predicted"/>
<sequence>GLRGPQLLVITSWLAALPRWSAATRTSQRAPLSGPPPPSRYPIHVSDLGLVPYNIPTTSTTTLDPAIREFNRVVRQPKYCRNDILVEVEGWNQFDEYIHQSSILEEEPLNGIAGAWVWTTENLRRGSKTKFFLGCNISSGRPVLMREAVGDSWDFGIVEIPEGGAATQLWVHFGQDEEDQEQVEFVPQNLFLMTSDVLRNGTIMLKDVYGLRKHPKLQTAPNTSCTRTVALEIRGSSFNPQKQVTYEVSKRLKIPAGRYSRLGGLRLYSVASSQGEEMYWLRCDHATGEPLLLKRNAGGPVEERHFEFGSRRTDLQQGERLELLAEASLMRPLLTGYIMVSPQK</sequence>
<accession>A0A812LTP6</accession>
<gene>
    <name evidence="2" type="ORF">SNAT2548_LOCUS11779</name>
</gene>
<reference evidence="2" key="1">
    <citation type="submission" date="2021-02" db="EMBL/GenBank/DDBJ databases">
        <authorList>
            <person name="Dougan E. K."/>
            <person name="Rhodes N."/>
            <person name="Thang M."/>
            <person name="Chan C."/>
        </authorList>
    </citation>
    <scope>NUCLEOTIDE SEQUENCE</scope>
</reference>
<feature type="signal peptide" evidence="1">
    <location>
        <begin position="1"/>
        <end position="23"/>
    </location>
</feature>
<feature type="non-terminal residue" evidence="2">
    <location>
        <position position="344"/>
    </location>
</feature>
<evidence type="ECO:0000313" key="2">
    <source>
        <dbReference type="EMBL" id="CAE7246915.1"/>
    </source>
</evidence>
<name>A0A812LTP6_9DINO</name>
<evidence type="ECO:0000256" key="1">
    <source>
        <dbReference type="SAM" id="SignalP"/>
    </source>
</evidence>
<evidence type="ECO:0000313" key="3">
    <source>
        <dbReference type="Proteomes" id="UP000604046"/>
    </source>
</evidence>
<dbReference type="AlphaFoldDB" id="A0A812LTP6"/>
<protein>
    <submittedName>
        <fullName evidence="2">Uncharacterized protein</fullName>
    </submittedName>
</protein>
<dbReference type="Proteomes" id="UP000604046">
    <property type="component" value="Unassembled WGS sequence"/>
</dbReference>
<organism evidence="2 3">
    <name type="scientific">Symbiodinium natans</name>
    <dbReference type="NCBI Taxonomy" id="878477"/>
    <lineage>
        <taxon>Eukaryota</taxon>
        <taxon>Sar</taxon>
        <taxon>Alveolata</taxon>
        <taxon>Dinophyceae</taxon>
        <taxon>Suessiales</taxon>
        <taxon>Symbiodiniaceae</taxon>
        <taxon>Symbiodinium</taxon>
    </lineage>
</organism>